<dbReference type="PROSITE" id="PS01228">
    <property type="entry name" value="COF_1"/>
    <property type="match status" value="1"/>
</dbReference>
<sequence>MIKLVAIDMDGTLLNSNHVIAPQNIPVIKKASASGVKVVLTTGRPLSGLQSELKTLGLVDSDQYVVAFNGSLVQSVTGEILSSTVFDFSDYLELEQLANQYQVHLDIENNDAIYTTNHNINTTVSTESYLLNLPIKIRGLAELPQDLLIPKCMYIDDPAKIERFVEEIPSSMQDRYNFLLSDRGYIDVAPKAATKANGLQKLANALDIKADEIMAIGDQRNDLSMLNYVGLPVAMGNAIDDVKAVAKFVTGTNDDGGVAQALTKVLGN</sequence>
<dbReference type="Gene3D" id="3.30.1240.10">
    <property type="match status" value="1"/>
</dbReference>
<name>A0A0R2BJJ3_9LACO</name>
<dbReference type="STRING" id="1423738.FC84_GL001702"/>
<evidence type="ECO:0000313" key="1">
    <source>
        <dbReference type="EMBL" id="KRM79521.1"/>
    </source>
</evidence>
<keyword evidence="2" id="KW-1185">Reference proteome</keyword>
<dbReference type="Gene3D" id="3.40.50.1000">
    <property type="entry name" value="HAD superfamily/HAD-like"/>
    <property type="match status" value="1"/>
</dbReference>
<dbReference type="SUPFAM" id="SSF56784">
    <property type="entry name" value="HAD-like"/>
    <property type="match status" value="1"/>
</dbReference>
<dbReference type="EMBL" id="AYYK01000004">
    <property type="protein sequence ID" value="KRM79521.1"/>
    <property type="molecule type" value="Genomic_DNA"/>
</dbReference>
<dbReference type="InterPro" id="IPR036412">
    <property type="entry name" value="HAD-like_sf"/>
</dbReference>
<dbReference type="NCBIfam" id="TIGR01484">
    <property type="entry name" value="HAD-SF-IIB"/>
    <property type="match status" value="1"/>
</dbReference>
<dbReference type="GO" id="GO:0016791">
    <property type="term" value="F:phosphatase activity"/>
    <property type="evidence" value="ECO:0007669"/>
    <property type="project" value="TreeGrafter"/>
</dbReference>
<dbReference type="GO" id="GO:0005829">
    <property type="term" value="C:cytosol"/>
    <property type="evidence" value="ECO:0007669"/>
    <property type="project" value="TreeGrafter"/>
</dbReference>
<dbReference type="AlphaFoldDB" id="A0A0R2BJJ3"/>
<accession>A0A0R2BJJ3</accession>
<gene>
    <name evidence="1" type="ORF">FC84_GL001702</name>
</gene>
<organism evidence="1 2">
    <name type="scientific">Lapidilactobacillus dextrinicus DSM 20335</name>
    <dbReference type="NCBI Taxonomy" id="1423738"/>
    <lineage>
        <taxon>Bacteria</taxon>
        <taxon>Bacillati</taxon>
        <taxon>Bacillota</taxon>
        <taxon>Bacilli</taxon>
        <taxon>Lactobacillales</taxon>
        <taxon>Lactobacillaceae</taxon>
        <taxon>Lapidilactobacillus</taxon>
    </lineage>
</organism>
<dbReference type="InterPro" id="IPR023214">
    <property type="entry name" value="HAD_sf"/>
</dbReference>
<dbReference type="OrthoDB" id="9790031at2"/>
<dbReference type="Pfam" id="PF08282">
    <property type="entry name" value="Hydrolase_3"/>
    <property type="match status" value="1"/>
</dbReference>
<comment type="caution">
    <text evidence="1">The sequence shown here is derived from an EMBL/GenBank/DDBJ whole genome shotgun (WGS) entry which is preliminary data.</text>
</comment>
<dbReference type="Proteomes" id="UP000051813">
    <property type="component" value="Unassembled WGS sequence"/>
</dbReference>
<dbReference type="InterPro" id="IPR000150">
    <property type="entry name" value="Cof"/>
</dbReference>
<dbReference type="SFLD" id="SFLDG01140">
    <property type="entry name" value="C2.B:_Phosphomannomutase_and_P"/>
    <property type="match status" value="1"/>
</dbReference>
<dbReference type="SFLD" id="SFLDS00003">
    <property type="entry name" value="Haloacid_Dehalogenase"/>
    <property type="match status" value="1"/>
</dbReference>
<evidence type="ECO:0000313" key="2">
    <source>
        <dbReference type="Proteomes" id="UP000051813"/>
    </source>
</evidence>
<protein>
    <recommendedName>
        <fullName evidence="3">HAD superfamily hydrolase</fullName>
    </recommendedName>
</protein>
<dbReference type="GO" id="GO:0000287">
    <property type="term" value="F:magnesium ion binding"/>
    <property type="evidence" value="ECO:0007669"/>
    <property type="project" value="TreeGrafter"/>
</dbReference>
<dbReference type="PANTHER" id="PTHR10000:SF8">
    <property type="entry name" value="HAD SUPERFAMILY HYDROLASE-LIKE, TYPE 3"/>
    <property type="match status" value="1"/>
</dbReference>
<proteinExistence type="predicted"/>
<dbReference type="InterPro" id="IPR006379">
    <property type="entry name" value="HAD-SF_hydro_IIB"/>
</dbReference>
<dbReference type="CDD" id="cd07516">
    <property type="entry name" value="HAD_Pase"/>
    <property type="match status" value="1"/>
</dbReference>
<dbReference type="PROSITE" id="PS01229">
    <property type="entry name" value="COF_2"/>
    <property type="match status" value="1"/>
</dbReference>
<dbReference type="PANTHER" id="PTHR10000">
    <property type="entry name" value="PHOSPHOSERINE PHOSPHATASE"/>
    <property type="match status" value="1"/>
</dbReference>
<dbReference type="NCBIfam" id="TIGR00099">
    <property type="entry name" value="Cof-subfamily"/>
    <property type="match status" value="1"/>
</dbReference>
<dbReference type="SFLD" id="SFLDG01144">
    <property type="entry name" value="C2.B.4:_PGP_Like"/>
    <property type="match status" value="1"/>
</dbReference>
<dbReference type="RefSeq" id="WP_057755952.1">
    <property type="nucleotide sequence ID" value="NZ_AYYK01000004.1"/>
</dbReference>
<reference evidence="1 2" key="1">
    <citation type="journal article" date="2015" name="Genome Announc.">
        <title>Expanding the biotechnology potential of lactobacilli through comparative genomics of 213 strains and associated genera.</title>
        <authorList>
            <person name="Sun Z."/>
            <person name="Harris H.M."/>
            <person name="McCann A."/>
            <person name="Guo C."/>
            <person name="Argimon S."/>
            <person name="Zhang W."/>
            <person name="Yang X."/>
            <person name="Jeffery I.B."/>
            <person name="Cooney J.C."/>
            <person name="Kagawa T.F."/>
            <person name="Liu W."/>
            <person name="Song Y."/>
            <person name="Salvetti E."/>
            <person name="Wrobel A."/>
            <person name="Rasinkangas P."/>
            <person name="Parkhill J."/>
            <person name="Rea M.C."/>
            <person name="O'Sullivan O."/>
            <person name="Ritari J."/>
            <person name="Douillard F.P."/>
            <person name="Paul Ross R."/>
            <person name="Yang R."/>
            <person name="Briner A.E."/>
            <person name="Felis G.E."/>
            <person name="de Vos W.M."/>
            <person name="Barrangou R."/>
            <person name="Klaenhammer T.R."/>
            <person name="Caufield P.W."/>
            <person name="Cui Y."/>
            <person name="Zhang H."/>
            <person name="O'Toole P.W."/>
        </authorList>
    </citation>
    <scope>NUCLEOTIDE SEQUENCE [LARGE SCALE GENOMIC DNA]</scope>
    <source>
        <strain evidence="1 2">DSM 20335</strain>
    </source>
</reference>
<dbReference type="PATRIC" id="fig|1423738.3.peg.1730"/>
<evidence type="ECO:0008006" key="3">
    <source>
        <dbReference type="Google" id="ProtNLM"/>
    </source>
</evidence>